<dbReference type="Proteomes" id="UP000319908">
    <property type="component" value="Unassembled WGS sequence"/>
</dbReference>
<evidence type="ECO:0000256" key="2">
    <source>
        <dbReference type="ARBA" id="ARBA00022525"/>
    </source>
</evidence>
<dbReference type="SUPFAM" id="SSF49401">
    <property type="entry name" value="Bacterial adhesins"/>
    <property type="match status" value="1"/>
</dbReference>
<evidence type="ECO:0000259" key="4">
    <source>
        <dbReference type="Pfam" id="PF01345"/>
    </source>
</evidence>
<dbReference type="SUPFAM" id="SSF117074">
    <property type="entry name" value="Hypothetical protein PA1324"/>
    <property type="match status" value="2"/>
</dbReference>
<feature type="domain" description="DUF11" evidence="4">
    <location>
        <begin position="1278"/>
        <end position="1398"/>
    </location>
</feature>
<dbReference type="Pfam" id="PF01345">
    <property type="entry name" value="DUF11"/>
    <property type="match status" value="6"/>
</dbReference>
<name>A0A5C6C1P3_9BACT</name>
<dbReference type="OrthoDB" id="158862at2"/>
<keyword evidence="3" id="KW-0732">Signal</keyword>
<dbReference type="PANTHER" id="PTHR34819">
    <property type="entry name" value="LARGE CYSTEINE-RICH PERIPLASMIC PROTEIN OMCB"/>
    <property type="match status" value="1"/>
</dbReference>
<keyword evidence="2" id="KW-0964">Secreted</keyword>
<dbReference type="Pfam" id="PF17210">
    <property type="entry name" value="SdrD_B"/>
    <property type="match status" value="1"/>
</dbReference>
<dbReference type="InterPro" id="IPR001434">
    <property type="entry name" value="OmcB-like_DUF11"/>
</dbReference>
<feature type="domain" description="DUF11" evidence="4">
    <location>
        <begin position="885"/>
        <end position="997"/>
    </location>
</feature>
<dbReference type="EMBL" id="SJPU01000001">
    <property type="protein sequence ID" value="TWU18460.1"/>
    <property type="molecule type" value="Genomic_DNA"/>
</dbReference>
<evidence type="ECO:0000313" key="6">
    <source>
        <dbReference type="EMBL" id="TWU18460.1"/>
    </source>
</evidence>
<comment type="subcellular location">
    <subcellularLocation>
        <location evidence="1">Secreted</location>
    </subcellularLocation>
</comment>
<gene>
    <name evidence="6" type="ORF">Poly21_06230</name>
</gene>
<evidence type="ECO:0000259" key="5">
    <source>
        <dbReference type="Pfam" id="PF17210"/>
    </source>
</evidence>
<dbReference type="InterPro" id="IPR013783">
    <property type="entry name" value="Ig-like_fold"/>
</dbReference>
<proteinExistence type="predicted"/>
<evidence type="ECO:0000256" key="3">
    <source>
        <dbReference type="ARBA" id="ARBA00022729"/>
    </source>
</evidence>
<reference evidence="6 7" key="1">
    <citation type="journal article" date="2020" name="Antonie Van Leeuwenhoek">
        <title>Rhodopirellula heiligendammensis sp. nov., Rhodopirellula pilleata sp. nov., and Rhodopirellula solitaria sp. nov. isolated from natural or artificial marine surfaces in Northern Germany and California, USA, and emended description of the genus Rhodopirellula.</title>
        <authorList>
            <person name="Kallscheuer N."/>
            <person name="Wiegand S."/>
            <person name="Jogler M."/>
            <person name="Boedeker C."/>
            <person name="Peeters S.H."/>
            <person name="Rast P."/>
            <person name="Heuer A."/>
            <person name="Jetten M.S.M."/>
            <person name="Rohde M."/>
            <person name="Jogler C."/>
        </authorList>
    </citation>
    <scope>NUCLEOTIDE SEQUENCE [LARGE SCALE GENOMIC DNA]</scope>
    <source>
        <strain evidence="6 7">Poly21</strain>
    </source>
</reference>
<evidence type="ECO:0000256" key="1">
    <source>
        <dbReference type="ARBA" id="ARBA00004613"/>
    </source>
</evidence>
<feature type="domain" description="DUF11" evidence="4">
    <location>
        <begin position="717"/>
        <end position="842"/>
    </location>
</feature>
<feature type="domain" description="DUF11" evidence="4">
    <location>
        <begin position="1136"/>
        <end position="1267"/>
    </location>
</feature>
<dbReference type="GO" id="GO:0005576">
    <property type="term" value="C:extracellular region"/>
    <property type="evidence" value="ECO:0007669"/>
    <property type="project" value="UniProtKB-SubCell"/>
</dbReference>
<dbReference type="InterPro" id="IPR033764">
    <property type="entry name" value="Sdr_B"/>
</dbReference>
<feature type="domain" description="DUF11" evidence="4">
    <location>
        <begin position="566"/>
        <end position="688"/>
    </location>
</feature>
<dbReference type="Gene3D" id="2.60.40.10">
    <property type="entry name" value="Immunoglobulins"/>
    <property type="match status" value="3"/>
</dbReference>
<dbReference type="InterPro" id="IPR047589">
    <property type="entry name" value="DUF11_rpt"/>
</dbReference>
<evidence type="ECO:0000313" key="7">
    <source>
        <dbReference type="Proteomes" id="UP000319908"/>
    </source>
</evidence>
<dbReference type="InterPro" id="IPR008966">
    <property type="entry name" value="Adhesion_dom_sf"/>
</dbReference>
<dbReference type="PANTHER" id="PTHR34819:SF3">
    <property type="entry name" value="CELL SURFACE PROTEIN"/>
    <property type="match status" value="1"/>
</dbReference>
<accession>A0A5C6C1P3</accession>
<feature type="domain" description="DUF11" evidence="4">
    <location>
        <begin position="1004"/>
        <end position="1129"/>
    </location>
</feature>
<organism evidence="6 7">
    <name type="scientific">Allorhodopirellula heiligendammensis</name>
    <dbReference type="NCBI Taxonomy" id="2714739"/>
    <lineage>
        <taxon>Bacteria</taxon>
        <taxon>Pseudomonadati</taxon>
        <taxon>Planctomycetota</taxon>
        <taxon>Planctomycetia</taxon>
        <taxon>Pirellulales</taxon>
        <taxon>Pirellulaceae</taxon>
        <taxon>Allorhodopirellula</taxon>
    </lineage>
</organism>
<dbReference type="InterPro" id="IPR051172">
    <property type="entry name" value="Chlamydia_OmcB"/>
</dbReference>
<dbReference type="NCBIfam" id="TIGR01451">
    <property type="entry name" value="B_ant_repeat"/>
    <property type="match status" value="4"/>
</dbReference>
<comment type="caution">
    <text evidence="6">The sequence shown here is derived from an EMBL/GenBank/DDBJ whole genome shotgun (WGS) entry which is preliminary data.</text>
</comment>
<protein>
    <submittedName>
        <fullName evidence="6">Cna protein B-type domain protein</fullName>
    </submittedName>
</protein>
<feature type="domain" description="SD-repeat containing protein B" evidence="5">
    <location>
        <begin position="1408"/>
        <end position="1509"/>
    </location>
</feature>
<keyword evidence="7" id="KW-1185">Reference proteome</keyword>
<dbReference type="Gene3D" id="2.60.40.740">
    <property type="match status" value="2"/>
</dbReference>
<dbReference type="RefSeq" id="WP_146406814.1">
    <property type="nucleotide sequence ID" value="NZ_SJPU01000001.1"/>
</dbReference>
<sequence length="1527" mass="157191">MIFQRMIDRLTGQPARAAHPRKRVSTRRGNNARRLSLEALQKRELFASDLGAISGTAFVDANDNQTYDVGETLLKNVEVKLYLDDVTQNGLVDSGETLVGTVTTGADGTYRFTNLDGNDADSPPSPINQTDDGYYVVSFGPGTGGVEDADGNPLTDVVLPQDQGVQITDDTGVTAETIDDFHFAQPGQPIGEDTAGGVTLSQSGALNSNGGVLGDERDVQINVATSTGDSSIFRVDTTPSNPFFTVQNGNVTSTVLVQYDGVDNDDVSDNQLDLNVQGFGVNGVDMTGGDSVAGLAIAVKADQVVTDGFIVRMYDVDGNMAEYSQDLTANTVQFLFIPFADFTSSGAMDFTKVGAIEATVDSINSNGGAGVTGLDVEVSVLESQRSNEYIVNGVATISTGSMILGGEVFVDNGGGNNEPNQDNGLLDTDEVSFGGDPIEVVLYDTDPSVGTPTPIATTTVGTDGSYDFSTLTGGGDLGPGTYYVVIPTAQFDSTGPLNGYIGSTVANPGNGGTDTTDDNIDGDNDGVFIDGLGFVSGAITLTAGAEPSGDGNTNTTVDFGVVPTTDLRIDKTIDSSSDLVLGGSASFTVTVQNLGATDATQVQITDVIPGGLTFVSVLDDTGATVSTTSSVDGDGNVVQTFAVPGTLAPGASVTYTINTTIDSSVSIDPINEVIVSGYEVEVDADPNDADRNPGDPLDGPLANNVAVERVDLPLVELTVTKTDGIDSPDTAIAGQQLTYTVSVQNTGNDTAEAIVALDALPAGVTYVSDSGTFTMGSGTFEVISDGGVDDGKLRITFGDLAMNEQEVVTFDVLIDPNFTAPDSLLSNTIVVGGDNVADASATDVTTVAREVDVSVGKLVVASRIPDVRGDDDPSGDIIDNTAPFDVVAGGYVTYQVFASNDGVSTARGVTVTDTLDSGLTLVDGSFDPLTSGATISVNGQDLTFTVPDLAPGESRVFTFEVAIGSDQLDPIDNSAVIATTDPETGDGTANNSATVSIDPDARVDLVLEKTANVQTAVPGRDQVIYTFTISHDDDSLSDAVNVDVSDVLPVGLTGVVIDAPGSTGTPTFDTTTRQLLVEYATIPVGETRTFTVTANVNADATADLVNTAEVVTPGVTDLDPTNNTDSVTVTLTPEYDLQITKAVVGSGDVTPSADVSFTIVVSHDTSDDGTEADNGLSPSLAQGVIVTDVLPDGLTFKSAFVGSTEITPTSTTNGTIILPAFDLAPGATRTITITATADSDATGDLTNNVSLAAADDTQSDNNAASVVVTVVPEAVEADVYVTKTVSATHAQAGSELTYTINVFNDGPSPADAVTVIDTLPTGLTFVSGTGPNGALTANGQTVTVTPLNNAPLASGGTFQFTIIARINEGVTSDLVNSVTVTTTTTQPDNDKADTATATTTIDDASNQISGMVFRDFNNNGIMNGADSGLAGIEILLTGGDLGPNGRTTMTDEDGFYFFDDLVQGDYVVQRLGMPQYYLDGLEQAGTDATPADTGDSIDVTLDGTSLNSAPDNNFALVPYLSYRLCVL</sequence>